<dbReference type="OMA" id="GAHEPIA"/>
<dbReference type="AlphaFoldDB" id="A0A0D3ILR9"/>
<dbReference type="EnsemblProtists" id="EOD12204">
    <property type="protein sequence ID" value="EOD12204"/>
    <property type="gene ID" value="EMIHUDRAFT_214039"/>
</dbReference>
<sequence length="290" mass="28682">MEYGQLDLKARQLATGLEDLGYAAGSVIISDFPNTAENLLLQCALAHVGAAIATPPKDEAAMAALCAAHDVRGVVTVDGMAPTAGPAKALPTVYLELEEGLRPATRGAVAFAELLEHCPPRGGAPAATPESLVGVFGTAPLSHAAAADLGADAASTLGLSAADRVCCSVTLMHAFGVQACAAAFGAGAAVVLPAVGGIRGCGDPSQRASVTADVLATSGATVLFGDTHTLRAMAAAPAPAAMLALRTGVIKIGSGSSFLPGVREAPAPKGGEPLPLEYAGVAMHAFGKAK</sequence>
<dbReference type="RefSeq" id="XP_005764633.1">
    <property type="nucleotide sequence ID" value="XM_005764576.1"/>
</dbReference>
<accession>A0A0D3ILR9</accession>
<dbReference type="InterPro" id="IPR042099">
    <property type="entry name" value="ANL_N_sf"/>
</dbReference>
<dbReference type="KEGG" id="ehx:EMIHUDRAFT_214039"/>
<dbReference type="Proteomes" id="UP000013827">
    <property type="component" value="Unassembled WGS sequence"/>
</dbReference>
<evidence type="ECO:0008006" key="3">
    <source>
        <dbReference type="Google" id="ProtNLM"/>
    </source>
</evidence>
<reference evidence="1" key="2">
    <citation type="submission" date="2024-10" db="UniProtKB">
        <authorList>
            <consortium name="EnsemblProtists"/>
        </authorList>
    </citation>
    <scope>IDENTIFICATION</scope>
</reference>
<dbReference type="HOGENOM" id="CLU_901557_0_0_1"/>
<dbReference type="RefSeq" id="XP_005770777.1">
    <property type="nucleotide sequence ID" value="XM_005770720.1"/>
</dbReference>
<dbReference type="KEGG" id="ehx:EMIHUDRAFT_196550"/>
<evidence type="ECO:0000313" key="2">
    <source>
        <dbReference type="Proteomes" id="UP000013827"/>
    </source>
</evidence>
<dbReference type="Gene3D" id="3.40.50.12780">
    <property type="entry name" value="N-terminal domain of ligase-like"/>
    <property type="match status" value="1"/>
</dbReference>
<dbReference type="eggNOG" id="ENOG502S5MX">
    <property type="taxonomic scope" value="Eukaryota"/>
</dbReference>
<dbReference type="SUPFAM" id="SSF56801">
    <property type="entry name" value="Acetyl-CoA synthetase-like"/>
    <property type="match status" value="1"/>
</dbReference>
<protein>
    <recommendedName>
        <fullName evidence="3">AMP-dependent synthetase/ligase domain-containing protein</fullName>
    </recommendedName>
</protein>
<keyword evidence="2" id="KW-1185">Reference proteome</keyword>
<evidence type="ECO:0000313" key="1">
    <source>
        <dbReference type="EnsemblProtists" id="EOD12204"/>
    </source>
</evidence>
<dbReference type="GeneID" id="19046349"/>
<dbReference type="PaxDb" id="2903-EOD12204"/>
<dbReference type="GeneID" id="17258298"/>
<name>A0A0D3ILR9_EMIH1</name>
<dbReference type="EnsemblProtists" id="EOD18348">
    <property type="protein sequence ID" value="EOD18348"/>
    <property type="gene ID" value="EMIHUDRAFT_196550"/>
</dbReference>
<proteinExistence type="predicted"/>
<reference evidence="2" key="1">
    <citation type="journal article" date="2013" name="Nature">
        <title>Pan genome of the phytoplankton Emiliania underpins its global distribution.</title>
        <authorList>
            <person name="Read B.A."/>
            <person name="Kegel J."/>
            <person name="Klute M.J."/>
            <person name="Kuo A."/>
            <person name="Lefebvre S.C."/>
            <person name="Maumus F."/>
            <person name="Mayer C."/>
            <person name="Miller J."/>
            <person name="Monier A."/>
            <person name="Salamov A."/>
            <person name="Young J."/>
            <person name="Aguilar M."/>
            <person name="Claverie J.M."/>
            <person name="Frickenhaus S."/>
            <person name="Gonzalez K."/>
            <person name="Herman E.K."/>
            <person name="Lin Y.C."/>
            <person name="Napier J."/>
            <person name="Ogata H."/>
            <person name="Sarno A.F."/>
            <person name="Shmutz J."/>
            <person name="Schroeder D."/>
            <person name="de Vargas C."/>
            <person name="Verret F."/>
            <person name="von Dassow P."/>
            <person name="Valentin K."/>
            <person name="Van de Peer Y."/>
            <person name="Wheeler G."/>
            <person name="Dacks J.B."/>
            <person name="Delwiche C.F."/>
            <person name="Dyhrman S.T."/>
            <person name="Glockner G."/>
            <person name="John U."/>
            <person name="Richards T."/>
            <person name="Worden A.Z."/>
            <person name="Zhang X."/>
            <person name="Grigoriev I.V."/>
            <person name="Allen A.E."/>
            <person name="Bidle K."/>
            <person name="Borodovsky M."/>
            <person name="Bowler C."/>
            <person name="Brownlee C."/>
            <person name="Cock J.M."/>
            <person name="Elias M."/>
            <person name="Gladyshev V.N."/>
            <person name="Groth M."/>
            <person name="Guda C."/>
            <person name="Hadaegh A."/>
            <person name="Iglesias-Rodriguez M.D."/>
            <person name="Jenkins J."/>
            <person name="Jones B.M."/>
            <person name="Lawson T."/>
            <person name="Leese F."/>
            <person name="Lindquist E."/>
            <person name="Lobanov A."/>
            <person name="Lomsadze A."/>
            <person name="Malik S.B."/>
            <person name="Marsh M.E."/>
            <person name="Mackinder L."/>
            <person name="Mock T."/>
            <person name="Mueller-Roeber B."/>
            <person name="Pagarete A."/>
            <person name="Parker M."/>
            <person name="Probert I."/>
            <person name="Quesneville H."/>
            <person name="Raines C."/>
            <person name="Rensing S.A."/>
            <person name="Riano-Pachon D.M."/>
            <person name="Richier S."/>
            <person name="Rokitta S."/>
            <person name="Shiraiwa Y."/>
            <person name="Soanes D.M."/>
            <person name="van der Giezen M."/>
            <person name="Wahlund T.M."/>
            <person name="Williams B."/>
            <person name="Wilson W."/>
            <person name="Wolfe G."/>
            <person name="Wurch L.L."/>
        </authorList>
    </citation>
    <scope>NUCLEOTIDE SEQUENCE</scope>
</reference>
<organism evidence="1 2">
    <name type="scientific">Emiliania huxleyi (strain CCMP1516)</name>
    <dbReference type="NCBI Taxonomy" id="280463"/>
    <lineage>
        <taxon>Eukaryota</taxon>
        <taxon>Haptista</taxon>
        <taxon>Haptophyta</taxon>
        <taxon>Prymnesiophyceae</taxon>
        <taxon>Isochrysidales</taxon>
        <taxon>Noelaerhabdaceae</taxon>
        <taxon>Emiliania</taxon>
    </lineage>
</organism>